<sequence length="337" mass="36464">MVTIYDVARHAGVSAATVSRVLNGHAKVDPALAERVTSSVAELGYRRNAVARNLRKSRTSLWAVIISDVENPFFTSMVRGVEDIALAAGYSVVLCNSDENPEKESNYIVAALTEQMAGVIISPSSNRVDDVKLLLDSGCPVVVIDRELHGLRTDTVLVDNERGAEQATAHLIDQGYRRIACIGGPRWLSTATHRYDGYRRALGTAGLSLEPSLVRFADFRERGGYDAMASLLDDGAEPDALFAANNLMTVGAMECLVQRDLAVPTDIAVVGFDTIPWADLIRPTLTTVSQPAYEVGRQAAQLLARRITKPDADATNVLLPTELQVRASSTRRISTGE</sequence>
<dbReference type="InterPro" id="IPR000843">
    <property type="entry name" value="HTH_LacI"/>
</dbReference>
<dbReference type="SUPFAM" id="SSF53822">
    <property type="entry name" value="Periplasmic binding protein-like I"/>
    <property type="match status" value="1"/>
</dbReference>
<dbReference type="PRINTS" id="PR00036">
    <property type="entry name" value="HTHLACI"/>
</dbReference>
<dbReference type="PROSITE" id="PS50932">
    <property type="entry name" value="HTH_LACI_2"/>
    <property type="match status" value="1"/>
</dbReference>
<dbReference type="Gene3D" id="1.10.260.40">
    <property type="entry name" value="lambda repressor-like DNA-binding domains"/>
    <property type="match status" value="1"/>
</dbReference>
<name>A0A4R5CIF9_9ACTN</name>
<accession>A0A4R5CIF9</accession>
<dbReference type="SUPFAM" id="SSF47413">
    <property type="entry name" value="lambda repressor-like DNA-binding domains"/>
    <property type="match status" value="1"/>
</dbReference>
<dbReference type="Gene3D" id="3.40.50.2300">
    <property type="match status" value="2"/>
</dbReference>
<keyword evidence="2" id="KW-0805">Transcription regulation</keyword>
<comment type="caution">
    <text evidence="6">The sequence shown here is derived from an EMBL/GenBank/DDBJ whole genome shotgun (WGS) entry which is preliminary data.</text>
</comment>
<dbReference type="OrthoDB" id="37081at2"/>
<keyword evidence="3" id="KW-0238">DNA-binding</keyword>
<dbReference type="EMBL" id="SMKZ01000057">
    <property type="protein sequence ID" value="TDD99981.1"/>
    <property type="molecule type" value="Genomic_DNA"/>
</dbReference>
<dbReference type="GO" id="GO:0003700">
    <property type="term" value="F:DNA-binding transcription factor activity"/>
    <property type="evidence" value="ECO:0007669"/>
    <property type="project" value="TreeGrafter"/>
</dbReference>
<dbReference type="AlphaFoldDB" id="A0A4R5CIF9"/>
<evidence type="ECO:0000256" key="2">
    <source>
        <dbReference type="ARBA" id="ARBA00023015"/>
    </source>
</evidence>
<organism evidence="6 7">
    <name type="scientific">Jiangella asiatica</name>
    <dbReference type="NCBI Taxonomy" id="2530372"/>
    <lineage>
        <taxon>Bacteria</taxon>
        <taxon>Bacillati</taxon>
        <taxon>Actinomycetota</taxon>
        <taxon>Actinomycetes</taxon>
        <taxon>Jiangellales</taxon>
        <taxon>Jiangellaceae</taxon>
        <taxon>Jiangella</taxon>
    </lineage>
</organism>
<dbReference type="InterPro" id="IPR046335">
    <property type="entry name" value="LacI/GalR-like_sensor"/>
</dbReference>
<dbReference type="SMART" id="SM00354">
    <property type="entry name" value="HTH_LACI"/>
    <property type="match status" value="1"/>
</dbReference>
<reference evidence="6 7" key="1">
    <citation type="submission" date="2019-03" db="EMBL/GenBank/DDBJ databases">
        <title>Draft genome sequences of novel Actinobacteria.</title>
        <authorList>
            <person name="Sahin N."/>
            <person name="Ay H."/>
            <person name="Saygin H."/>
        </authorList>
    </citation>
    <scope>NUCLEOTIDE SEQUENCE [LARGE SCALE GENOMIC DNA]</scope>
    <source>
        <strain evidence="6 7">5K138</strain>
    </source>
</reference>
<dbReference type="CDD" id="cd06267">
    <property type="entry name" value="PBP1_LacI_sugar_binding-like"/>
    <property type="match status" value="1"/>
</dbReference>
<dbReference type="InterPro" id="IPR010982">
    <property type="entry name" value="Lambda_DNA-bd_dom_sf"/>
</dbReference>
<proteinExistence type="predicted"/>
<evidence type="ECO:0000259" key="5">
    <source>
        <dbReference type="PROSITE" id="PS50932"/>
    </source>
</evidence>
<dbReference type="InterPro" id="IPR028082">
    <property type="entry name" value="Peripla_BP_I"/>
</dbReference>
<dbReference type="RefSeq" id="WP_131900418.1">
    <property type="nucleotide sequence ID" value="NZ_SMKZ01000057.1"/>
</dbReference>
<dbReference type="Proteomes" id="UP000294739">
    <property type="component" value="Unassembled WGS sequence"/>
</dbReference>
<dbReference type="PANTHER" id="PTHR30146:SF148">
    <property type="entry name" value="HTH-TYPE TRANSCRIPTIONAL REPRESSOR PURR-RELATED"/>
    <property type="match status" value="1"/>
</dbReference>
<dbReference type="PANTHER" id="PTHR30146">
    <property type="entry name" value="LACI-RELATED TRANSCRIPTIONAL REPRESSOR"/>
    <property type="match status" value="1"/>
</dbReference>
<dbReference type="GO" id="GO:0000976">
    <property type="term" value="F:transcription cis-regulatory region binding"/>
    <property type="evidence" value="ECO:0007669"/>
    <property type="project" value="TreeGrafter"/>
</dbReference>
<keyword evidence="7" id="KW-1185">Reference proteome</keyword>
<dbReference type="PROSITE" id="PS00356">
    <property type="entry name" value="HTH_LACI_1"/>
    <property type="match status" value="1"/>
</dbReference>
<dbReference type="InParanoid" id="A0A4R5CIF9"/>
<evidence type="ECO:0000256" key="4">
    <source>
        <dbReference type="ARBA" id="ARBA00023163"/>
    </source>
</evidence>
<dbReference type="Pfam" id="PF00356">
    <property type="entry name" value="LacI"/>
    <property type="match status" value="1"/>
</dbReference>
<evidence type="ECO:0000256" key="3">
    <source>
        <dbReference type="ARBA" id="ARBA00023125"/>
    </source>
</evidence>
<protein>
    <submittedName>
        <fullName evidence="6">LacI family transcriptional regulator</fullName>
    </submittedName>
</protein>
<keyword evidence="1" id="KW-0678">Repressor</keyword>
<evidence type="ECO:0000313" key="7">
    <source>
        <dbReference type="Proteomes" id="UP000294739"/>
    </source>
</evidence>
<gene>
    <name evidence="6" type="ORF">E1269_26935</name>
</gene>
<dbReference type="CDD" id="cd01392">
    <property type="entry name" value="HTH_LacI"/>
    <property type="match status" value="1"/>
</dbReference>
<feature type="domain" description="HTH lacI-type" evidence="5">
    <location>
        <begin position="2"/>
        <end position="56"/>
    </location>
</feature>
<evidence type="ECO:0000313" key="6">
    <source>
        <dbReference type="EMBL" id="TDD99981.1"/>
    </source>
</evidence>
<evidence type="ECO:0000256" key="1">
    <source>
        <dbReference type="ARBA" id="ARBA00022491"/>
    </source>
</evidence>
<keyword evidence="4" id="KW-0804">Transcription</keyword>
<dbReference type="Pfam" id="PF13377">
    <property type="entry name" value="Peripla_BP_3"/>
    <property type="match status" value="1"/>
</dbReference>